<name>A0A9J6P124_9CLOT</name>
<accession>A0A9J6P124</accession>
<evidence type="ECO:0000313" key="2">
    <source>
        <dbReference type="Proteomes" id="UP001056429"/>
    </source>
</evidence>
<reference evidence="1" key="2">
    <citation type="submission" date="2021-04" db="EMBL/GenBank/DDBJ databases">
        <authorList>
            <person name="Dong X."/>
        </authorList>
    </citation>
    <scope>NUCLEOTIDE SEQUENCE</scope>
    <source>
        <strain evidence="1">ZWT</strain>
    </source>
</reference>
<dbReference type="RefSeq" id="WP_250859152.1">
    <property type="nucleotide sequence ID" value="NZ_JAGSOJ010000002.1"/>
</dbReference>
<protein>
    <submittedName>
        <fullName evidence="1">SEC-C domain-containing protein</fullName>
    </submittedName>
</protein>
<keyword evidence="2" id="KW-1185">Reference proteome</keyword>
<dbReference type="Proteomes" id="UP001056429">
    <property type="component" value="Unassembled WGS sequence"/>
</dbReference>
<evidence type="ECO:0000313" key="1">
    <source>
        <dbReference type="EMBL" id="MCM1990108.1"/>
    </source>
</evidence>
<dbReference type="InterPro" id="IPR004027">
    <property type="entry name" value="SEC_C_motif"/>
</dbReference>
<organism evidence="1 2">
    <name type="scientific">Oceanirhabdus seepicola</name>
    <dbReference type="NCBI Taxonomy" id="2828781"/>
    <lineage>
        <taxon>Bacteria</taxon>
        <taxon>Bacillati</taxon>
        <taxon>Bacillota</taxon>
        <taxon>Clostridia</taxon>
        <taxon>Eubacteriales</taxon>
        <taxon>Clostridiaceae</taxon>
        <taxon>Oceanirhabdus</taxon>
    </lineage>
</organism>
<dbReference type="EMBL" id="JAGSOJ010000002">
    <property type="protein sequence ID" value="MCM1990108.1"/>
    <property type="molecule type" value="Genomic_DNA"/>
</dbReference>
<dbReference type="SUPFAM" id="SSF103642">
    <property type="entry name" value="Sec-C motif"/>
    <property type="match status" value="1"/>
</dbReference>
<sequence length="395" mass="45244">MDNIGREAQEMVGLLEEKQKLLSKKINIKVEKNLKFNELCDLTTRDDMNSIAEEWEIGKCSKLKKKDYADVIKEALTKKLRDRLLKTDKSVIDVLKHMVDNEGYVKSKELLNLNTEAIFYLKNSGIIFLGKENDEAITMIPNDIIEDIRNIIEDKNFVSEIEEQDIILRATRGVLYYVGIVEVTALREYLTKILDMDISVDNLKSIIKENEKIHHEIKFLSELDEVGEYEFVANSKLSNPVKMLYSQNANNCGYKAFTREQLIEAGQPNFSEWYNEHTALYNYIVKNYGLSDVEGKMLVAAVINGLKDGSTIEQTMEVLNSCFNFEANKERKEVEDIVIKMQGATRVWALRGYTPLEAGETKTKTKTVVKNQKIGRNEKCPCGSGKKYKKCCGIR</sequence>
<gene>
    <name evidence="1" type="ORF">KDK92_10195</name>
</gene>
<reference evidence="1" key="1">
    <citation type="journal article" date="2021" name="mSystems">
        <title>Bacteria and Archaea Synergistically Convert Glycine Betaine to Biogenic Methane in the Formosa Cold Seep of the South China Sea.</title>
        <authorList>
            <person name="Li L."/>
            <person name="Zhang W."/>
            <person name="Zhang S."/>
            <person name="Song L."/>
            <person name="Sun Q."/>
            <person name="Zhang H."/>
            <person name="Xiang H."/>
            <person name="Dong X."/>
        </authorList>
    </citation>
    <scope>NUCLEOTIDE SEQUENCE</scope>
    <source>
        <strain evidence="1">ZWT</strain>
    </source>
</reference>
<dbReference type="Pfam" id="PF02810">
    <property type="entry name" value="SEC-C"/>
    <property type="match status" value="1"/>
</dbReference>
<proteinExistence type="predicted"/>
<comment type="caution">
    <text evidence="1">The sequence shown here is derived from an EMBL/GenBank/DDBJ whole genome shotgun (WGS) entry which is preliminary data.</text>
</comment>
<dbReference type="Gene3D" id="3.10.450.50">
    <property type="match status" value="1"/>
</dbReference>
<dbReference type="AlphaFoldDB" id="A0A9J6P124"/>